<organism evidence="9">
    <name type="scientific">candidate division WOR-3 bacterium</name>
    <dbReference type="NCBI Taxonomy" id="2052148"/>
    <lineage>
        <taxon>Bacteria</taxon>
        <taxon>Bacteria division WOR-3</taxon>
    </lineage>
</organism>
<evidence type="ECO:0000256" key="1">
    <source>
        <dbReference type="ARBA" id="ARBA00001947"/>
    </source>
</evidence>
<keyword evidence="6" id="KW-0482">Metalloprotease</keyword>
<evidence type="ECO:0000259" key="8">
    <source>
        <dbReference type="Pfam" id="PF01551"/>
    </source>
</evidence>
<dbReference type="Proteomes" id="UP000885672">
    <property type="component" value="Unassembled WGS sequence"/>
</dbReference>
<dbReference type="PANTHER" id="PTHR21666">
    <property type="entry name" value="PEPTIDASE-RELATED"/>
    <property type="match status" value="1"/>
</dbReference>
<dbReference type="Gene3D" id="2.70.70.10">
    <property type="entry name" value="Glucose Permease (Domain IIA)"/>
    <property type="match status" value="1"/>
</dbReference>
<evidence type="ECO:0000313" key="9">
    <source>
        <dbReference type="EMBL" id="HDQ99952.1"/>
    </source>
</evidence>
<dbReference type="AlphaFoldDB" id="A0A7V0XFB9"/>
<keyword evidence="7" id="KW-0812">Transmembrane</keyword>
<dbReference type="EMBL" id="DSBX01000253">
    <property type="protein sequence ID" value="HDQ99952.1"/>
    <property type="molecule type" value="Genomic_DNA"/>
</dbReference>
<comment type="cofactor">
    <cofactor evidence="1">
        <name>Zn(2+)</name>
        <dbReference type="ChEBI" id="CHEBI:29105"/>
    </cofactor>
</comment>
<name>A0A7V0XFB9_UNCW3</name>
<gene>
    <name evidence="9" type="ORF">ENN51_06690</name>
</gene>
<dbReference type="Pfam" id="PF01551">
    <property type="entry name" value="Peptidase_M23"/>
    <property type="match status" value="1"/>
</dbReference>
<feature type="non-terminal residue" evidence="9">
    <location>
        <position position="350"/>
    </location>
</feature>
<dbReference type="InterPro" id="IPR016047">
    <property type="entry name" value="M23ase_b-sheet_dom"/>
</dbReference>
<feature type="domain" description="M23ase beta-sheet core" evidence="8">
    <location>
        <begin position="282"/>
        <end position="350"/>
    </location>
</feature>
<dbReference type="InterPro" id="IPR011055">
    <property type="entry name" value="Dup_hybrid_motif"/>
</dbReference>
<evidence type="ECO:0000256" key="3">
    <source>
        <dbReference type="ARBA" id="ARBA00022723"/>
    </source>
</evidence>
<evidence type="ECO:0000256" key="4">
    <source>
        <dbReference type="ARBA" id="ARBA00022801"/>
    </source>
</evidence>
<dbReference type="PANTHER" id="PTHR21666:SF288">
    <property type="entry name" value="CELL DIVISION PROTEIN YTFB"/>
    <property type="match status" value="1"/>
</dbReference>
<dbReference type="Gene3D" id="3.10.450.350">
    <property type="match status" value="1"/>
</dbReference>
<accession>A0A7V0XFB9</accession>
<evidence type="ECO:0000256" key="6">
    <source>
        <dbReference type="ARBA" id="ARBA00023049"/>
    </source>
</evidence>
<feature type="transmembrane region" description="Helical" evidence="7">
    <location>
        <begin position="14"/>
        <end position="35"/>
    </location>
</feature>
<dbReference type="GO" id="GO:0046872">
    <property type="term" value="F:metal ion binding"/>
    <property type="evidence" value="ECO:0007669"/>
    <property type="project" value="UniProtKB-KW"/>
</dbReference>
<dbReference type="InterPro" id="IPR050570">
    <property type="entry name" value="Cell_wall_metabolism_enzyme"/>
</dbReference>
<keyword evidence="2" id="KW-0645">Protease</keyword>
<dbReference type="CDD" id="cd12797">
    <property type="entry name" value="M23_peptidase"/>
    <property type="match status" value="1"/>
</dbReference>
<dbReference type="GO" id="GO:0006508">
    <property type="term" value="P:proteolysis"/>
    <property type="evidence" value="ECO:0007669"/>
    <property type="project" value="UniProtKB-KW"/>
</dbReference>
<proteinExistence type="predicted"/>
<keyword evidence="7" id="KW-0472">Membrane</keyword>
<keyword evidence="7" id="KW-1133">Transmembrane helix</keyword>
<reference evidence="9" key="1">
    <citation type="journal article" date="2020" name="mSystems">
        <title>Genome- and Community-Level Interaction Insights into Carbon Utilization and Element Cycling Functions of Hydrothermarchaeota in Hydrothermal Sediment.</title>
        <authorList>
            <person name="Zhou Z."/>
            <person name="Liu Y."/>
            <person name="Xu W."/>
            <person name="Pan J."/>
            <person name="Luo Z.H."/>
            <person name="Li M."/>
        </authorList>
    </citation>
    <scope>NUCLEOTIDE SEQUENCE [LARGE SCALE GENOMIC DNA]</scope>
    <source>
        <strain evidence="9">SpSt-1182</strain>
    </source>
</reference>
<sequence>MSEPSGPSPGRRGFVSSAVTALAILAAALVVFFVLRLVNRPPRHVCGPELPCPESLYLGGDAMRRHELFHTMLGRLGVKTGAVEAAAAALRRTDFNFRTLRPGDSVTLCYRGFELESLTWHKDIAQGYRVRFDSAGASAERVTARVDTVRSVVRGLVKESIWHSLVRQGERPALVMSFTDILRYDIDFFTESHDGDSFALVVEKLYVDTVLYRYGRVHAARYRGRNANSWGFFYRNPRGHQDYYTDKGQSLRRTVLRSPLEYSKVTSHFGNRFHPIHRVWRQHHGVDYGAPTGTPVSAVADGTVTFAGRRGGYGNLVEIRHAGNLVTRYGHLSRFGGGIRSGRSVRQGQT</sequence>
<dbReference type="SUPFAM" id="SSF51261">
    <property type="entry name" value="Duplicated hybrid motif"/>
    <property type="match status" value="1"/>
</dbReference>
<comment type="caution">
    <text evidence="9">The sequence shown here is derived from an EMBL/GenBank/DDBJ whole genome shotgun (WGS) entry which is preliminary data.</text>
</comment>
<evidence type="ECO:0000256" key="5">
    <source>
        <dbReference type="ARBA" id="ARBA00022833"/>
    </source>
</evidence>
<protein>
    <submittedName>
        <fullName evidence="9">M23 family metallopeptidase</fullName>
    </submittedName>
</protein>
<dbReference type="GO" id="GO:0004222">
    <property type="term" value="F:metalloendopeptidase activity"/>
    <property type="evidence" value="ECO:0007669"/>
    <property type="project" value="TreeGrafter"/>
</dbReference>
<keyword evidence="5" id="KW-0862">Zinc</keyword>
<keyword evidence="3" id="KW-0479">Metal-binding</keyword>
<evidence type="ECO:0000256" key="2">
    <source>
        <dbReference type="ARBA" id="ARBA00022670"/>
    </source>
</evidence>
<evidence type="ECO:0000256" key="7">
    <source>
        <dbReference type="SAM" id="Phobius"/>
    </source>
</evidence>
<keyword evidence="4" id="KW-0378">Hydrolase</keyword>